<sequence length="776" mass="86907">MRSGFPRAEDLGRVPPEAVKAITGTPAINNPYLSFYSAKYKAVEDTVIGQRWVDTGGINIIDAYKDPYNCFLAVTQDVTGVQHDHFLRERHEEGGQGAVAAINGSVQRFVRYFVDAAMAPVGQIKVWDGGIAPSSLTVDRNFFLFGRAVHLFQDSFSLEHAVRLPIDGFKKVRGIKTYVCTRGSEQHSHTKPLAPDFTVDYAVAGDVIWRSRSISLDRQTADWPISNVKDNALTAVEGMKDLWAAFLRTMQKPLSHREAYARIEAEKVARAWMSFDPDEVANRSSPLNAQNTSTFVVNSEECDKGNGGAGIIAKTEKERAICIYSMKALDGASDRDTSLHIPLYWDWKISRIASTAMQNRYLPPPEGFDPTMDVSGGAYLASKKVMPIKETKWVQFSGERLEELQFNLTPSIPGDIEYKCHLEGLGDQDWRKGPKSCGTRGEKRRMEGFAVRLTGPTAQLYDVIYECKSQGMRIESAKNSQYCGTQNQKLPLESLRIWLEPKKLGGIAHVADHGDVEFTEAQWVQVNGAFPKRIEALELTLARSIPGDIEYKCHLEGLGNQDWRKGPKSCGTRGEKRRMEGFAVRLTGPTAQLYDVIYECRVKDRPIGSARNGIYCGTQNQKLPLESLRIWLEPKKLGGIAHVADHGDVEFTEAQWVQVNGAFPKRIEALELTLPSSISGDIEYKCHLEGLGNQDWRKGPKSCGTRGEKRRMEGFAVRLTGPAAQLYDVIYECRVKDRPIESTRNGIYCGTQNQKLPLESLRIWLERAPYRQVISE</sequence>
<dbReference type="Proteomes" id="UP000182719">
    <property type="component" value="Unassembled WGS sequence"/>
</dbReference>
<proteinExistence type="predicted"/>
<gene>
    <name evidence="1" type="ORF">SAMN05444354_1422</name>
</gene>
<protein>
    <submittedName>
        <fullName evidence="1">Hydrophobic W protein</fullName>
    </submittedName>
</protein>
<accession>A0A1H8FWD6</accession>
<dbReference type="Pfam" id="PF07538">
    <property type="entry name" value="ChW"/>
    <property type="match status" value="3"/>
</dbReference>
<evidence type="ECO:0000313" key="2">
    <source>
        <dbReference type="Proteomes" id="UP000182719"/>
    </source>
</evidence>
<name>A0A1H8FWD6_STIAU</name>
<reference evidence="2" key="1">
    <citation type="submission" date="2016-10" db="EMBL/GenBank/DDBJ databases">
        <authorList>
            <person name="Varghese N."/>
            <person name="Submissions S."/>
        </authorList>
    </citation>
    <scope>NUCLEOTIDE SEQUENCE [LARGE SCALE GENOMIC DNA]</scope>
    <source>
        <strain evidence="2">DSM 17044</strain>
    </source>
</reference>
<dbReference type="EMBL" id="FOAP01000042">
    <property type="protein sequence ID" value="SEN36036.1"/>
    <property type="molecule type" value="Genomic_DNA"/>
</dbReference>
<dbReference type="AlphaFoldDB" id="A0A1H8FWD6"/>
<organism evidence="1 2">
    <name type="scientific">Stigmatella aurantiaca</name>
    <dbReference type="NCBI Taxonomy" id="41"/>
    <lineage>
        <taxon>Bacteria</taxon>
        <taxon>Pseudomonadati</taxon>
        <taxon>Myxococcota</taxon>
        <taxon>Myxococcia</taxon>
        <taxon>Myxococcales</taxon>
        <taxon>Cystobacterineae</taxon>
        <taxon>Archangiaceae</taxon>
        <taxon>Stigmatella</taxon>
    </lineage>
</organism>
<dbReference type="InterPro" id="IPR006637">
    <property type="entry name" value="ChW"/>
</dbReference>
<evidence type="ECO:0000313" key="1">
    <source>
        <dbReference type="EMBL" id="SEN36036.1"/>
    </source>
</evidence>
<keyword evidence="2" id="KW-1185">Reference proteome</keyword>
<dbReference type="RefSeq" id="WP_177241587.1">
    <property type="nucleotide sequence ID" value="NZ_FOAP01000042.1"/>
</dbReference>